<comment type="function">
    <text evidence="6">The RuvA-RuvB-RuvC complex processes Holliday junction (HJ) DNA during genetic recombination and DNA repair, while the RuvA-RuvB complex plays an important role in the rescue of blocked DNA replication forks via replication fork reversal (RFR). RuvA specifically binds to HJ cruciform DNA, conferring on it an open structure. The RuvB hexamer acts as an ATP-dependent pump, pulling dsDNA into and through the RuvAB complex. HJ branch migration allows RuvC to scan DNA until it finds its consensus sequence, where it cleaves and resolves the cruciform DNA.</text>
</comment>
<comment type="domain">
    <text evidence="6">Has three domains with a flexible linker between the domains II and III and assumes an 'L' shape. Domain III is highly mobile and contacts RuvB.</text>
</comment>
<keyword evidence="1 6" id="KW-0963">Cytoplasm</keyword>
<dbReference type="GO" id="GO:0048476">
    <property type="term" value="C:Holliday junction resolvase complex"/>
    <property type="evidence" value="ECO:0007669"/>
    <property type="project" value="UniProtKB-UniRule"/>
</dbReference>
<evidence type="ECO:0000256" key="6">
    <source>
        <dbReference type="HAMAP-Rule" id="MF_00031"/>
    </source>
</evidence>
<evidence type="ECO:0000256" key="5">
    <source>
        <dbReference type="ARBA" id="ARBA00023204"/>
    </source>
</evidence>
<dbReference type="GO" id="GO:0005737">
    <property type="term" value="C:cytoplasm"/>
    <property type="evidence" value="ECO:0007669"/>
    <property type="project" value="UniProtKB-SubCell"/>
</dbReference>
<dbReference type="NCBIfam" id="TIGR00084">
    <property type="entry name" value="ruvA"/>
    <property type="match status" value="1"/>
</dbReference>
<keyword evidence="4 6" id="KW-0233">DNA recombination</keyword>
<protein>
    <recommendedName>
        <fullName evidence="6">Holliday junction branch migration complex subunit RuvA</fullName>
    </recommendedName>
</protein>
<dbReference type="InterPro" id="IPR000085">
    <property type="entry name" value="RuvA"/>
</dbReference>
<dbReference type="CDD" id="cd14332">
    <property type="entry name" value="UBA_RuvA_C"/>
    <property type="match status" value="1"/>
</dbReference>
<dbReference type="AlphaFoldDB" id="A0A399QYQ9"/>
<dbReference type="GO" id="GO:0009378">
    <property type="term" value="F:four-way junction helicase activity"/>
    <property type="evidence" value="ECO:0007669"/>
    <property type="project" value="InterPro"/>
</dbReference>
<evidence type="ECO:0000256" key="4">
    <source>
        <dbReference type="ARBA" id="ARBA00023172"/>
    </source>
</evidence>
<name>A0A399QYQ9_9PROT</name>
<sequence length="208" mass="21521">MIIGRLRGEIATVGTDSVMIDIGGVGYVALAGARLLSRLSPGDKAELHIETRVTESSITLFAFESDEARAWFVRLQDVPGVAGKSAMAIMDAVSPTELMDALAMGDAATISRAKGVGKKLAERIIGELSGKPPPMGRFGAFAPHTSTKETEAEVPAATGSRSEAVSALVNLGYAQADASRAVLAASRNNPEADTSALIRAGLKELAPS</sequence>
<dbReference type="Pfam" id="PF01330">
    <property type="entry name" value="RuvA_N"/>
    <property type="match status" value="1"/>
</dbReference>
<dbReference type="Gene3D" id="1.10.8.10">
    <property type="entry name" value="DNA helicase RuvA subunit, C-terminal domain"/>
    <property type="match status" value="1"/>
</dbReference>
<evidence type="ECO:0000256" key="3">
    <source>
        <dbReference type="ARBA" id="ARBA00023125"/>
    </source>
</evidence>
<feature type="region of interest" description="Domain III" evidence="6">
    <location>
        <begin position="158"/>
        <end position="208"/>
    </location>
</feature>
<dbReference type="Proteomes" id="UP000265431">
    <property type="component" value="Unassembled WGS sequence"/>
</dbReference>
<dbReference type="OrthoDB" id="5293449at2"/>
<dbReference type="Gene3D" id="2.40.50.140">
    <property type="entry name" value="Nucleic acid-binding proteins"/>
    <property type="match status" value="1"/>
</dbReference>
<dbReference type="SUPFAM" id="SSF47781">
    <property type="entry name" value="RuvA domain 2-like"/>
    <property type="match status" value="1"/>
</dbReference>
<dbReference type="GO" id="GO:0006310">
    <property type="term" value="P:DNA recombination"/>
    <property type="evidence" value="ECO:0007669"/>
    <property type="project" value="UniProtKB-UniRule"/>
</dbReference>
<dbReference type="Pfam" id="PF14520">
    <property type="entry name" value="HHH_5"/>
    <property type="match status" value="1"/>
</dbReference>
<dbReference type="EMBL" id="QWGB01000005">
    <property type="protein sequence ID" value="RIJ24050.1"/>
    <property type="molecule type" value="Genomic_DNA"/>
</dbReference>
<dbReference type="GO" id="GO:0000400">
    <property type="term" value="F:four-way junction DNA binding"/>
    <property type="evidence" value="ECO:0007669"/>
    <property type="project" value="UniProtKB-UniRule"/>
</dbReference>
<feature type="domain" description="Helix-hairpin-helix DNA-binding motif class 1" evidence="7">
    <location>
        <begin position="73"/>
        <end position="92"/>
    </location>
</feature>
<comment type="caution">
    <text evidence="6">Lacks conserved residue(s) required for the propagation of feature annotation.</text>
</comment>
<evidence type="ECO:0000313" key="8">
    <source>
        <dbReference type="EMBL" id="RIJ24050.1"/>
    </source>
</evidence>
<evidence type="ECO:0000313" key="9">
    <source>
        <dbReference type="Proteomes" id="UP000265431"/>
    </source>
</evidence>
<dbReference type="InterPro" id="IPR013849">
    <property type="entry name" value="DNA_helicase_Holl-junc_RuvA_I"/>
</dbReference>
<gene>
    <name evidence="6 8" type="primary">ruvA</name>
    <name evidence="8" type="ORF">D1224_07340</name>
</gene>
<dbReference type="GO" id="GO:0005524">
    <property type="term" value="F:ATP binding"/>
    <property type="evidence" value="ECO:0007669"/>
    <property type="project" value="InterPro"/>
</dbReference>
<comment type="subcellular location">
    <subcellularLocation>
        <location evidence="6">Cytoplasm</location>
    </subcellularLocation>
</comment>
<proteinExistence type="inferred from homology"/>
<dbReference type="Pfam" id="PF07499">
    <property type="entry name" value="RuvA_C"/>
    <property type="match status" value="1"/>
</dbReference>
<dbReference type="InterPro" id="IPR036267">
    <property type="entry name" value="RuvA_C_sf"/>
</dbReference>
<dbReference type="HAMAP" id="MF_00031">
    <property type="entry name" value="DNA_HJ_migration_RuvA"/>
    <property type="match status" value="1"/>
</dbReference>
<feature type="domain" description="Helix-hairpin-helix DNA-binding motif class 1" evidence="7">
    <location>
        <begin position="108"/>
        <end position="127"/>
    </location>
</feature>
<dbReference type="Gene3D" id="1.10.150.20">
    <property type="entry name" value="5' to 3' exonuclease, C-terminal subdomain"/>
    <property type="match status" value="1"/>
</dbReference>
<dbReference type="SMART" id="SM00278">
    <property type="entry name" value="HhH1"/>
    <property type="match status" value="2"/>
</dbReference>
<evidence type="ECO:0000256" key="2">
    <source>
        <dbReference type="ARBA" id="ARBA00022763"/>
    </source>
</evidence>
<dbReference type="InterPro" id="IPR011114">
    <property type="entry name" value="RuvA_C"/>
</dbReference>
<dbReference type="SUPFAM" id="SSF46929">
    <property type="entry name" value="DNA helicase RuvA subunit, C-terminal domain"/>
    <property type="match status" value="1"/>
</dbReference>
<keyword evidence="9" id="KW-1185">Reference proteome</keyword>
<dbReference type="InterPro" id="IPR012340">
    <property type="entry name" value="NA-bd_OB-fold"/>
</dbReference>
<keyword evidence="3 6" id="KW-0238">DNA-binding</keyword>
<reference evidence="8 9" key="1">
    <citation type="submission" date="2018-08" db="EMBL/GenBank/DDBJ databases">
        <title>Henriciella mobilis sp. nov., isolated from seawater.</title>
        <authorList>
            <person name="Cheng H."/>
            <person name="Wu Y.-H."/>
            <person name="Xu X.-W."/>
            <person name="Guo L.-L."/>
        </authorList>
    </citation>
    <scope>NUCLEOTIDE SEQUENCE [LARGE SCALE GENOMIC DNA]</scope>
    <source>
        <strain evidence="8 9">CCUG66934</strain>
    </source>
</reference>
<dbReference type="InterPro" id="IPR010994">
    <property type="entry name" value="RuvA_2-like"/>
</dbReference>
<evidence type="ECO:0000256" key="1">
    <source>
        <dbReference type="ARBA" id="ARBA00022490"/>
    </source>
</evidence>
<comment type="subunit">
    <text evidence="6">Homotetramer. Forms an RuvA(8)-RuvB(12)-Holliday junction (HJ) complex. HJ DNA is sandwiched between 2 RuvA tetramers; dsDNA enters through RuvA and exits via RuvB. An RuvB hexamer assembles on each DNA strand where it exits the tetramer. Each RuvB hexamer is contacted by two RuvA subunits (via domain III) on 2 adjacent RuvB subunits; this complex drives branch migration. In the full resolvosome a probable DNA-RuvA(4)-RuvB(12)-RuvC(2) complex forms which resolves the HJ.</text>
</comment>
<comment type="caution">
    <text evidence="8">The sequence shown here is derived from an EMBL/GenBank/DDBJ whole genome shotgun (WGS) entry which is preliminary data.</text>
</comment>
<keyword evidence="2 6" id="KW-0227">DNA damage</keyword>
<dbReference type="GO" id="GO:0006281">
    <property type="term" value="P:DNA repair"/>
    <property type="evidence" value="ECO:0007669"/>
    <property type="project" value="UniProtKB-UniRule"/>
</dbReference>
<dbReference type="SUPFAM" id="SSF50249">
    <property type="entry name" value="Nucleic acid-binding proteins"/>
    <property type="match status" value="1"/>
</dbReference>
<dbReference type="GO" id="GO:0009379">
    <property type="term" value="C:Holliday junction helicase complex"/>
    <property type="evidence" value="ECO:0007669"/>
    <property type="project" value="InterPro"/>
</dbReference>
<dbReference type="InterPro" id="IPR003583">
    <property type="entry name" value="Hlx-hairpin-Hlx_DNA-bd_motif"/>
</dbReference>
<accession>A0A399QYQ9</accession>
<evidence type="ECO:0000259" key="7">
    <source>
        <dbReference type="SMART" id="SM00278"/>
    </source>
</evidence>
<keyword evidence="5 6" id="KW-0234">DNA repair</keyword>
<organism evidence="8 9">
    <name type="scientific">Henriciella barbarensis</name>
    <dbReference type="NCBI Taxonomy" id="86342"/>
    <lineage>
        <taxon>Bacteria</taxon>
        <taxon>Pseudomonadati</taxon>
        <taxon>Pseudomonadota</taxon>
        <taxon>Alphaproteobacteria</taxon>
        <taxon>Hyphomonadales</taxon>
        <taxon>Hyphomonadaceae</taxon>
        <taxon>Henriciella</taxon>
    </lineage>
</organism>
<comment type="similarity">
    <text evidence="6">Belongs to the RuvA family.</text>
</comment>